<sequence length="84" mass="8622">MTDSTMQIGLGGMQSAYQAMTQAATSVIRASSQTHDAGADINTAVSGLAQPLLDLRMNQTLFDASANVVTTSDAMIGSLLDVTA</sequence>
<comment type="caution">
    <text evidence="1">The sequence shown here is derived from an EMBL/GenBank/DDBJ whole genome shotgun (WGS) entry which is preliminary data.</text>
</comment>
<dbReference type="Proteomes" id="UP000175669">
    <property type="component" value="Unassembled WGS sequence"/>
</dbReference>
<dbReference type="EMBL" id="MASR01000001">
    <property type="protein sequence ID" value="OFE12402.1"/>
    <property type="molecule type" value="Genomic_DNA"/>
</dbReference>
<dbReference type="AlphaFoldDB" id="A0A1E8CJC8"/>
<dbReference type="RefSeq" id="WP_070116025.1">
    <property type="nucleotide sequence ID" value="NZ_CAXATG010000007.1"/>
</dbReference>
<organism evidence="1 2">
    <name type="scientific">Pseudohongiella acticola</name>
    <dbReference type="NCBI Taxonomy" id="1524254"/>
    <lineage>
        <taxon>Bacteria</taxon>
        <taxon>Pseudomonadati</taxon>
        <taxon>Pseudomonadota</taxon>
        <taxon>Gammaproteobacteria</taxon>
        <taxon>Pseudomonadales</taxon>
        <taxon>Pseudohongiellaceae</taxon>
        <taxon>Pseudohongiella</taxon>
    </lineage>
</organism>
<gene>
    <name evidence="1" type="ORF">PHACT_03995</name>
</gene>
<reference evidence="2" key="1">
    <citation type="submission" date="2016-07" db="EMBL/GenBank/DDBJ databases">
        <authorList>
            <person name="Florea S."/>
            <person name="Webb J.S."/>
            <person name="Jaromczyk J."/>
            <person name="Schardl C.L."/>
        </authorList>
    </citation>
    <scope>NUCLEOTIDE SEQUENCE [LARGE SCALE GENOMIC DNA]</scope>
    <source>
        <strain evidence="2">KCTC 42131</strain>
    </source>
</reference>
<evidence type="ECO:0000313" key="2">
    <source>
        <dbReference type="Proteomes" id="UP000175669"/>
    </source>
</evidence>
<evidence type="ECO:0008006" key="3">
    <source>
        <dbReference type="Google" id="ProtNLM"/>
    </source>
</evidence>
<evidence type="ECO:0000313" key="1">
    <source>
        <dbReference type="EMBL" id="OFE12402.1"/>
    </source>
</evidence>
<accession>A0A1E8CJC8</accession>
<keyword evidence="2" id="KW-1185">Reference proteome</keyword>
<proteinExistence type="predicted"/>
<dbReference type="OrthoDB" id="5588953at2"/>
<name>A0A1E8CJC8_9GAMM</name>
<protein>
    <recommendedName>
        <fullName evidence="3">Flagellar basal-body/hook protein C-terminal domain-containing protein</fullName>
    </recommendedName>
</protein>